<organism evidence="4 5">
    <name type="scientific">Halobacillus locisalis</name>
    <dbReference type="NCBI Taxonomy" id="220753"/>
    <lineage>
        <taxon>Bacteria</taxon>
        <taxon>Bacillati</taxon>
        <taxon>Bacillota</taxon>
        <taxon>Bacilli</taxon>
        <taxon>Bacillales</taxon>
        <taxon>Bacillaceae</taxon>
        <taxon>Halobacillus</taxon>
    </lineage>
</organism>
<evidence type="ECO:0000313" key="4">
    <source>
        <dbReference type="EMBL" id="MBA2173283.1"/>
    </source>
</evidence>
<gene>
    <name evidence="4" type="primary">thpR</name>
    <name evidence="4" type="ORF">H0266_00060</name>
</gene>
<comment type="caution">
    <text evidence="4">The sequence shown here is derived from an EMBL/GenBank/DDBJ whole genome shotgun (WGS) entry which is preliminary data.</text>
</comment>
<feature type="short sequence motif" description="HXTX 1" evidence="2">
    <location>
        <begin position="42"/>
        <end position="45"/>
    </location>
</feature>
<keyword evidence="1 2" id="KW-0378">Hydrolase</keyword>
<dbReference type="InterPro" id="IPR009097">
    <property type="entry name" value="Cyclic_Pdiesterase"/>
</dbReference>
<dbReference type="RefSeq" id="WP_181470355.1">
    <property type="nucleotide sequence ID" value="NZ_JACEFG010000001.1"/>
</dbReference>
<feature type="domain" description="Phosphoesterase HXTX" evidence="3">
    <location>
        <begin position="9"/>
        <end position="91"/>
    </location>
</feature>
<evidence type="ECO:0000256" key="1">
    <source>
        <dbReference type="ARBA" id="ARBA00022801"/>
    </source>
</evidence>
<evidence type="ECO:0000259" key="3">
    <source>
        <dbReference type="Pfam" id="PF02834"/>
    </source>
</evidence>
<dbReference type="HAMAP" id="MF_01940">
    <property type="entry name" value="RNA_CPDase"/>
    <property type="match status" value="1"/>
</dbReference>
<sequence length="189" mass="21977">MSNHYFIGIPMSSSTKQSLVKWQQTLRDHMNYKVWTHPEDFHITLKFLGDSTDDKVRELVERLKSGSWPGPFTLRVGPAGSFGDRKQPRVWHAEVTPVDSLRELKETTETIVNTLGWKREQRPFHPHVTIAKKQAEGRSPKDSVTLFSQHFDEYIDRFHLYRIHPQSEQKYEQVATIHLGQEGKNGPTN</sequence>
<dbReference type="GO" id="GO:0008664">
    <property type="term" value="F:RNA 2',3'-cyclic 3'-phosphodiesterase activity"/>
    <property type="evidence" value="ECO:0007669"/>
    <property type="project" value="UniProtKB-EC"/>
</dbReference>
<dbReference type="InterPro" id="IPR014051">
    <property type="entry name" value="Phosphoesterase_HXTX"/>
</dbReference>
<dbReference type="PANTHER" id="PTHR35561:SF1">
    <property type="entry name" value="RNA 2',3'-CYCLIC PHOSPHODIESTERASE"/>
    <property type="match status" value="1"/>
</dbReference>
<comment type="function">
    <text evidence="2">Hydrolyzes RNA 2',3'-cyclic phosphodiester to an RNA 2'-phosphomonoester.</text>
</comment>
<dbReference type="PANTHER" id="PTHR35561">
    <property type="entry name" value="RNA 2',3'-CYCLIC PHOSPHODIESTERASE"/>
    <property type="match status" value="1"/>
</dbReference>
<dbReference type="Pfam" id="PF02834">
    <property type="entry name" value="LigT_PEase"/>
    <property type="match status" value="1"/>
</dbReference>
<dbReference type="EC" id="3.1.4.58" evidence="2"/>
<dbReference type="InterPro" id="IPR004175">
    <property type="entry name" value="RNA_CPDase"/>
</dbReference>
<dbReference type="NCBIfam" id="TIGR02258">
    <property type="entry name" value="2_5_ligase"/>
    <property type="match status" value="1"/>
</dbReference>
<name>A0A838CMW5_9BACI</name>
<feature type="short sequence motif" description="HXTX 2" evidence="2">
    <location>
        <begin position="127"/>
        <end position="130"/>
    </location>
</feature>
<reference evidence="4 5" key="1">
    <citation type="journal article" date="2004" name="Extremophiles">
        <title>Halobacillus locisalis sp. nov., a halophilic bacterium isolated from a marine solar saltern of the Yellow Sea in Korea.</title>
        <authorList>
            <person name="Yoon J.H."/>
            <person name="Kang K.H."/>
            <person name="Oh T.K."/>
            <person name="Park Y.H."/>
        </authorList>
    </citation>
    <scope>NUCLEOTIDE SEQUENCE [LARGE SCALE GENOMIC DNA]</scope>
    <source>
        <strain evidence="4 5">KCTC 3788</strain>
    </source>
</reference>
<comment type="catalytic activity">
    <reaction evidence="2">
        <text>a 3'-end 2',3'-cyclophospho-ribonucleotide-RNA + H2O = a 3'-end 2'-phospho-ribonucleotide-RNA + H(+)</text>
        <dbReference type="Rhea" id="RHEA:11828"/>
        <dbReference type="Rhea" id="RHEA-COMP:10464"/>
        <dbReference type="Rhea" id="RHEA-COMP:17353"/>
        <dbReference type="ChEBI" id="CHEBI:15377"/>
        <dbReference type="ChEBI" id="CHEBI:15378"/>
        <dbReference type="ChEBI" id="CHEBI:83064"/>
        <dbReference type="ChEBI" id="CHEBI:173113"/>
        <dbReference type="EC" id="3.1.4.58"/>
    </reaction>
</comment>
<feature type="active site" description="Proton acceptor" evidence="2">
    <location>
        <position position="127"/>
    </location>
</feature>
<comment type="similarity">
    <text evidence="2">Belongs to the 2H phosphoesterase superfamily. ThpR family.</text>
</comment>
<dbReference type="EMBL" id="JACEFG010000001">
    <property type="protein sequence ID" value="MBA2173283.1"/>
    <property type="molecule type" value="Genomic_DNA"/>
</dbReference>
<proteinExistence type="inferred from homology"/>
<dbReference type="Gene3D" id="3.90.1140.10">
    <property type="entry name" value="Cyclic phosphodiesterase"/>
    <property type="match status" value="1"/>
</dbReference>
<keyword evidence="5" id="KW-1185">Reference proteome</keyword>
<evidence type="ECO:0000313" key="5">
    <source>
        <dbReference type="Proteomes" id="UP000571017"/>
    </source>
</evidence>
<dbReference type="AlphaFoldDB" id="A0A838CMW5"/>
<accession>A0A838CMW5</accession>
<protein>
    <recommendedName>
        <fullName evidence="2">RNA 2',3'-cyclic phosphodiesterase</fullName>
        <shortName evidence="2">RNA 2',3'-CPDase</shortName>
        <ecNumber evidence="2">3.1.4.58</ecNumber>
    </recommendedName>
</protein>
<evidence type="ECO:0000256" key="2">
    <source>
        <dbReference type="HAMAP-Rule" id="MF_01940"/>
    </source>
</evidence>
<feature type="active site" description="Proton donor" evidence="2">
    <location>
        <position position="42"/>
    </location>
</feature>
<dbReference type="Proteomes" id="UP000571017">
    <property type="component" value="Unassembled WGS sequence"/>
</dbReference>
<dbReference type="SUPFAM" id="SSF55144">
    <property type="entry name" value="LigT-like"/>
    <property type="match status" value="1"/>
</dbReference>
<dbReference type="GO" id="GO:0004113">
    <property type="term" value="F:2',3'-cyclic-nucleotide 3'-phosphodiesterase activity"/>
    <property type="evidence" value="ECO:0007669"/>
    <property type="project" value="InterPro"/>
</dbReference>